<dbReference type="AlphaFoldDB" id="A0A4D7B773"/>
<dbReference type="Gene3D" id="1.20.144.10">
    <property type="entry name" value="Phosphatidic acid phosphatase type 2/haloperoxidase"/>
    <property type="match status" value="1"/>
</dbReference>
<reference evidence="3 4" key="1">
    <citation type="submission" date="2019-04" db="EMBL/GenBank/DDBJ databases">
        <title>Phreatobacter aquaticus sp. nov.</title>
        <authorList>
            <person name="Choi A."/>
        </authorList>
    </citation>
    <scope>NUCLEOTIDE SEQUENCE [LARGE SCALE GENOMIC DNA]</scope>
    <source>
        <strain evidence="3 4">KCTC 52518</strain>
    </source>
</reference>
<keyword evidence="1" id="KW-1133">Transmembrane helix</keyword>
<feature type="transmembrane region" description="Helical" evidence="1">
    <location>
        <begin position="55"/>
        <end position="76"/>
    </location>
</feature>
<dbReference type="EMBL" id="CP039690">
    <property type="protein sequence ID" value="QCI68831.1"/>
    <property type="molecule type" value="Genomic_DNA"/>
</dbReference>
<dbReference type="PANTHER" id="PTHR14969:SF13">
    <property type="entry name" value="AT30094P"/>
    <property type="match status" value="1"/>
</dbReference>
<organism evidence="3 4">
    <name type="scientific">Phreatobacter stygius</name>
    <dbReference type="NCBI Taxonomy" id="1940610"/>
    <lineage>
        <taxon>Bacteria</taxon>
        <taxon>Pseudomonadati</taxon>
        <taxon>Pseudomonadota</taxon>
        <taxon>Alphaproteobacteria</taxon>
        <taxon>Hyphomicrobiales</taxon>
        <taxon>Phreatobacteraceae</taxon>
        <taxon>Phreatobacter</taxon>
    </lineage>
</organism>
<keyword evidence="1" id="KW-0472">Membrane</keyword>
<keyword evidence="1" id="KW-0812">Transmembrane</keyword>
<keyword evidence="4" id="KW-1185">Reference proteome</keyword>
<dbReference type="RefSeq" id="WP_136964246.1">
    <property type="nucleotide sequence ID" value="NZ_CP039690.1"/>
</dbReference>
<name>A0A4D7B773_9HYPH</name>
<proteinExistence type="predicted"/>
<dbReference type="Pfam" id="PF01569">
    <property type="entry name" value="PAP2"/>
    <property type="match status" value="1"/>
</dbReference>
<dbReference type="KEGG" id="pstg:E8M01_34140"/>
<gene>
    <name evidence="3" type="ORF">E8M01_34140</name>
</gene>
<accession>A0A4D7B773</accession>
<evidence type="ECO:0000259" key="2">
    <source>
        <dbReference type="SMART" id="SM00014"/>
    </source>
</evidence>
<feature type="transmembrane region" description="Helical" evidence="1">
    <location>
        <begin position="106"/>
        <end position="126"/>
    </location>
</feature>
<dbReference type="SMART" id="SM00014">
    <property type="entry name" value="acidPPc"/>
    <property type="match status" value="1"/>
</dbReference>
<evidence type="ECO:0000313" key="3">
    <source>
        <dbReference type="EMBL" id="QCI68831.1"/>
    </source>
</evidence>
<dbReference type="InterPro" id="IPR036938">
    <property type="entry name" value="PAP2/HPO_sf"/>
</dbReference>
<feature type="domain" description="Phosphatidic acid phosphatase type 2/haloperoxidase" evidence="2">
    <location>
        <begin position="138"/>
        <end position="252"/>
    </location>
</feature>
<dbReference type="Proteomes" id="UP000298781">
    <property type="component" value="Chromosome"/>
</dbReference>
<dbReference type="PANTHER" id="PTHR14969">
    <property type="entry name" value="SPHINGOSINE-1-PHOSPHATE PHOSPHOHYDROLASE"/>
    <property type="match status" value="1"/>
</dbReference>
<evidence type="ECO:0000313" key="4">
    <source>
        <dbReference type="Proteomes" id="UP000298781"/>
    </source>
</evidence>
<feature type="transmembrane region" description="Helical" evidence="1">
    <location>
        <begin position="132"/>
        <end position="157"/>
    </location>
</feature>
<sequence length="291" mass="31574">MSPIDTPPLTATPASHLSLRGRLAASSEAFLAGMRRLGRPVRPNAAPALQLFEDWAAWASAVLVGTALVLASMAYIDPVIQRGQHAITGGLALFFEIVTDLGKSGWLLWPTGIVLIVILAVMPPVRSFADRVVLALAARLAFLFIAVGGSGLIIAIVKRIIGRARPRYFEEFGALHFDLTAWKASYASFPSGHSQTAFAIAVALACLAPRWRKLLLVIATLVALSRIVVDAHYFTDIVVGSAWGAWFTIMTRDWFARRGFVFAPGPGRRPFPMPRRRVVAALATLGRRLKP</sequence>
<evidence type="ECO:0000256" key="1">
    <source>
        <dbReference type="SAM" id="Phobius"/>
    </source>
</evidence>
<dbReference type="OrthoDB" id="9801622at2"/>
<dbReference type="InterPro" id="IPR000326">
    <property type="entry name" value="PAP2/HPO"/>
</dbReference>
<dbReference type="SUPFAM" id="SSF48317">
    <property type="entry name" value="Acid phosphatase/Vanadium-dependent haloperoxidase"/>
    <property type="match status" value="1"/>
</dbReference>
<protein>
    <submittedName>
        <fullName evidence="3">Phosphatase PAP2 family protein</fullName>
    </submittedName>
</protein>